<dbReference type="InterPro" id="IPR001623">
    <property type="entry name" value="DnaJ_domain"/>
</dbReference>
<evidence type="ECO:0000313" key="3">
    <source>
        <dbReference type="EMBL" id="KAH9319151.1"/>
    </source>
</evidence>
<dbReference type="SMART" id="SM00271">
    <property type="entry name" value="DnaJ"/>
    <property type="match status" value="1"/>
</dbReference>
<evidence type="ECO:0000313" key="4">
    <source>
        <dbReference type="Proteomes" id="UP000824469"/>
    </source>
</evidence>
<dbReference type="Proteomes" id="UP000824469">
    <property type="component" value="Unassembled WGS sequence"/>
</dbReference>
<comment type="caution">
    <text evidence="3">The sequence shown here is derived from an EMBL/GenBank/DDBJ whole genome shotgun (WGS) entry which is preliminary data.</text>
</comment>
<keyword evidence="1" id="KW-0143">Chaperone</keyword>
<name>A0AA38G9P7_TAXCH</name>
<gene>
    <name evidence="3" type="ORF">KI387_020920</name>
</gene>
<dbReference type="PANTHER" id="PTHR44360:SF1">
    <property type="entry name" value="DNAJ HOMOLOG SUBFAMILY B MEMBER 9"/>
    <property type="match status" value="1"/>
</dbReference>
<protein>
    <recommendedName>
        <fullName evidence="2">J domain-containing protein</fullName>
    </recommendedName>
</protein>
<evidence type="ECO:0000256" key="1">
    <source>
        <dbReference type="ARBA" id="ARBA00023186"/>
    </source>
</evidence>
<dbReference type="GO" id="GO:0005783">
    <property type="term" value="C:endoplasmic reticulum"/>
    <property type="evidence" value="ECO:0007669"/>
    <property type="project" value="TreeGrafter"/>
</dbReference>
<proteinExistence type="predicted"/>
<feature type="domain" description="J" evidence="2">
    <location>
        <begin position="1"/>
        <end position="67"/>
    </location>
</feature>
<feature type="non-terminal residue" evidence="3">
    <location>
        <position position="1"/>
    </location>
</feature>
<evidence type="ECO:0000259" key="2">
    <source>
        <dbReference type="PROSITE" id="PS50076"/>
    </source>
</evidence>
<dbReference type="Pfam" id="PF00226">
    <property type="entry name" value="DnaJ"/>
    <property type="match status" value="1"/>
</dbReference>
<feature type="non-terminal residue" evidence="3">
    <location>
        <position position="129"/>
    </location>
</feature>
<dbReference type="InterPro" id="IPR036869">
    <property type="entry name" value="J_dom_sf"/>
</dbReference>
<dbReference type="CDD" id="cd06257">
    <property type="entry name" value="DnaJ"/>
    <property type="match status" value="1"/>
</dbReference>
<reference evidence="3 4" key="1">
    <citation type="journal article" date="2021" name="Nat. Plants">
        <title>The Taxus genome provides insights into paclitaxel biosynthesis.</title>
        <authorList>
            <person name="Xiong X."/>
            <person name="Gou J."/>
            <person name="Liao Q."/>
            <person name="Li Y."/>
            <person name="Zhou Q."/>
            <person name="Bi G."/>
            <person name="Li C."/>
            <person name="Du R."/>
            <person name="Wang X."/>
            <person name="Sun T."/>
            <person name="Guo L."/>
            <person name="Liang H."/>
            <person name="Lu P."/>
            <person name="Wu Y."/>
            <person name="Zhang Z."/>
            <person name="Ro D.K."/>
            <person name="Shang Y."/>
            <person name="Huang S."/>
            <person name="Yan J."/>
        </authorList>
    </citation>
    <scope>NUCLEOTIDE SEQUENCE [LARGE SCALE GENOMIC DNA]</scope>
    <source>
        <strain evidence="3">Ta-2019</strain>
    </source>
</reference>
<dbReference type="InterPro" id="IPR051948">
    <property type="entry name" value="Hsp70_co-chaperone_J-domain"/>
</dbReference>
<dbReference type="PROSITE" id="PS50076">
    <property type="entry name" value="DNAJ_2"/>
    <property type="match status" value="1"/>
</dbReference>
<dbReference type="Gene3D" id="1.10.287.110">
    <property type="entry name" value="DnaJ domain"/>
    <property type="match status" value="1"/>
</dbReference>
<dbReference type="AlphaFoldDB" id="A0AA38G9P7"/>
<dbReference type="EMBL" id="JAHRHJ020000004">
    <property type="protein sequence ID" value="KAH9319151.1"/>
    <property type="molecule type" value="Genomic_DNA"/>
</dbReference>
<accession>A0AA38G9P7</accession>
<dbReference type="GO" id="GO:0036503">
    <property type="term" value="P:ERAD pathway"/>
    <property type="evidence" value="ECO:0007669"/>
    <property type="project" value="TreeGrafter"/>
</dbReference>
<organism evidence="3 4">
    <name type="scientific">Taxus chinensis</name>
    <name type="common">Chinese yew</name>
    <name type="synonym">Taxus wallichiana var. chinensis</name>
    <dbReference type="NCBI Taxonomy" id="29808"/>
    <lineage>
        <taxon>Eukaryota</taxon>
        <taxon>Viridiplantae</taxon>
        <taxon>Streptophyta</taxon>
        <taxon>Embryophyta</taxon>
        <taxon>Tracheophyta</taxon>
        <taxon>Spermatophyta</taxon>
        <taxon>Pinopsida</taxon>
        <taxon>Pinidae</taxon>
        <taxon>Conifers II</taxon>
        <taxon>Cupressales</taxon>
        <taxon>Taxaceae</taxon>
        <taxon>Taxus</taxon>
    </lineage>
</organism>
<sequence>VESRATSPEIKRSFRKLAIHFHPDKLASTTVHPEEQNRISRCFRQIHSAYQILSNPKDRNRNVNYVGRCAPERRHANSNVPSQSIKTFKNCFDAEWKKKMAEIKSSLDEIMRDSDEFLERVCQRKSTPD</sequence>
<dbReference type="SUPFAM" id="SSF46565">
    <property type="entry name" value="Chaperone J-domain"/>
    <property type="match status" value="1"/>
</dbReference>
<dbReference type="GO" id="GO:0051087">
    <property type="term" value="F:protein-folding chaperone binding"/>
    <property type="evidence" value="ECO:0007669"/>
    <property type="project" value="TreeGrafter"/>
</dbReference>
<keyword evidence="4" id="KW-1185">Reference proteome</keyword>
<dbReference type="PANTHER" id="PTHR44360">
    <property type="entry name" value="DNAJ HOMOLOG SUBFAMILY B MEMBER 9"/>
    <property type="match status" value="1"/>
</dbReference>
<dbReference type="GO" id="GO:0051787">
    <property type="term" value="F:misfolded protein binding"/>
    <property type="evidence" value="ECO:0007669"/>
    <property type="project" value="TreeGrafter"/>
</dbReference>